<organism evidence="3 4">
    <name type="scientific">Streptomyces silvae</name>
    <dbReference type="NCBI Taxonomy" id="2803812"/>
    <lineage>
        <taxon>Bacteria</taxon>
        <taxon>Bacillati</taxon>
        <taxon>Actinomycetota</taxon>
        <taxon>Actinomycetes</taxon>
        <taxon>Kitasatosporales</taxon>
        <taxon>Streptomycetaceae</taxon>
        <taxon>Streptomyces</taxon>
    </lineage>
</organism>
<reference evidence="3 4" key="1">
    <citation type="submission" date="2023-04" db="EMBL/GenBank/DDBJ databases">
        <title>Genomic diversity of scab-causing Streptomyces spp. in the province of Quebec, Canada.</title>
        <authorList>
            <person name="Biessy A."/>
            <person name="Cadieux M."/>
            <person name="Ciotola M."/>
            <person name="Filion M."/>
        </authorList>
    </citation>
    <scope>NUCLEOTIDE SEQUENCE [LARGE SCALE GENOMIC DNA]</scope>
    <source>
        <strain evidence="3 4">B21-103</strain>
    </source>
</reference>
<evidence type="ECO:0000256" key="2">
    <source>
        <dbReference type="SAM" id="SignalP"/>
    </source>
</evidence>
<feature type="region of interest" description="Disordered" evidence="1">
    <location>
        <begin position="188"/>
        <end position="281"/>
    </location>
</feature>
<evidence type="ECO:0008006" key="5">
    <source>
        <dbReference type="Google" id="ProtNLM"/>
    </source>
</evidence>
<dbReference type="RefSeq" id="WP_147961975.1">
    <property type="nucleotide sequence ID" value="NZ_JARUMK010000001.1"/>
</dbReference>
<dbReference type="Proteomes" id="UP001382181">
    <property type="component" value="Unassembled WGS sequence"/>
</dbReference>
<keyword evidence="4" id="KW-1185">Reference proteome</keyword>
<proteinExistence type="predicted"/>
<name>A0ABU8A6D5_9ACTN</name>
<evidence type="ECO:0000256" key="1">
    <source>
        <dbReference type="SAM" id="MobiDB-lite"/>
    </source>
</evidence>
<sequence>MTTSGDDLISAFKKMRRSLLAVPAAAALVLGLTGSAQAHYVYEWTETWRSGDGTRCLQNRSEISDGNNSQGYIKGDATSLHNSELTPLGCTNSYEVTSGYLWEYMAVFKWNETAGEWNECMYTDGWYSNSSTVYKYQIYAYSEDWGGWCGKGSYGLMNFSEMVYNGKNVFPDGVPGIWSGYHDGLGISQASSSSSPPAPEWVDENGVVDPDQAPDTVKVLGSDGEVATDGDGNPIEVDPMPATPSAETANTDGGVRTLTTDDDGLTTEKVAVDLTRPQGVR</sequence>
<feature type="signal peptide" evidence="2">
    <location>
        <begin position="1"/>
        <end position="38"/>
    </location>
</feature>
<feature type="chain" id="PRO_5045098128" description="Secreted protein" evidence="2">
    <location>
        <begin position="39"/>
        <end position="281"/>
    </location>
</feature>
<dbReference type="EMBL" id="JARUMK010000001">
    <property type="protein sequence ID" value="MEH0561290.1"/>
    <property type="molecule type" value="Genomic_DNA"/>
</dbReference>
<gene>
    <name evidence="3" type="ORF">QBA37_18930</name>
</gene>
<keyword evidence="2" id="KW-0732">Signal</keyword>
<evidence type="ECO:0000313" key="3">
    <source>
        <dbReference type="EMBL" id="MEH0561290.1"/>
    </source>
</evidence>
<accession>A0ABU8A6D5</accession>
<comment type="caution">
    <text evidence="3">The sequence shown here is derived from an EMBL/GenBank/DDBJ whole genome shotgun (WGS) entry which is preliminary data.</text>
</comment>
<protein>
    <recommendedName>
        <fullName evidence="5">Secreted protein</fullName>
    </recommendedName>
</protein>
<evidence type="ECO:0000313" key="4">
    <source>
        <dbReference type="Proteomes" id="UP001382181"/>
    </source>
</evidence>